<keyword evidence="1" id="KW-0732">Signal</keyword>
<feature type="signal peptide" evidence="1">
    <location>
        <begin position="1"/>
        <end position="26"/>
    </location>
</feature>
<reference evidence="2" key="1">
    <citation type="submission" date="2011-11" db="EMBL/GenBank/DDBJ databases">
        <title>Improved High-Quality Draft sequence of Desulfovibrio sp. U5L.</title>
        <authorList>
            <consortium name="US DOE Joint Genome Institute"/>
            <person name="Lucas S."/>
            <person name="Han J."/>
            <person name="Lapidus A."/>
            <person name="Cheng J.-F."/>
            <person name="Goodwin L."/>
            <person name="Pitluck S."/>
            <person name="Peters L."/>
            <person name="Ovchinnikova G."/>
            <person name="Held B."/>
            <person name="Detter J.C."/>
            <person name="Han C."/>
            <person name="Tapia R."/>
            <person name="Land M."/>
            <person name="Hauser L."/>
            <person name="Kyrpides N."/>
            <person name="Ivanova N."/>
            <person name="Pagani I."/>
            <person name="Gabster J."/>
            <person name="Walker C."/>
            <person name="Stolyar S."/>
            <person name="Stahl D."/>
            <person name="Arkin A."/>
            <person name="Dehal P."/>
            <person name="Hazen T."/>
            <person name="Woyke T."/>
        </authorList>
    </citation>
    <scope>NUCLEOTIDE SEQUENCE [LARGE SCALE GENOMIC DNA]</scope>
    <source>
        <strain evidence="2">U5L</strain>
    </source>
</reference>
<dbReference type="eggNOG" id="ENOG50317YY">
    <property type="taxonomic scope" value="Bacteria"/>
</dbReference>
<organism evidence="2">
    <name type="scientific">Desulfovibrio sp. U5L</name>
    <dbReference type="NCBI Taxonomy" id="596152"/>
    <lineage>
        <taxon>Bacteria</taxon>
        <taxon>Pseudomonadati</taxon>
        <taxon>Thermodesulfobacteriota</taxon>
        <taxon>Desulfovibrionia</taxon>
        <taxon>Desulfovibrionales</taxon>
        <taxon>Desulfovibrionaceae</taxon>
        <taxon>Desulfovibrio</taxon>
    </lineage>
</organism>
<dbReference type="EMBL" id="JH600068">
    <property type="protein sequence ID" value="EIG55099.1"/>
    <property type="molecule type" value="Genomic_DNA"/>
</dbReference>
<accession>I2Q5P3</accession>
<evidence type="ECO:0000256" key="1">
    <source>
        <dbReference type="SAM" id="SignalP"/>
    </source>
</evidence>
<feature type="chain" id="PRO_5003664402" description="Lipoprotein" evidence="1">
    <location>
        <begin position="27"/>
        <end position="113"/>
    </location>
</feature>
<evidence type="ECO:0008006" key="3">
    <source>
        <dbReference type="Google" id="ProtNLM"/>
    </source>
</evidence>
<gene>
    <name evidence="2" type="ORF">DesU5LDRAFT_3477</name>
</gene>
<sequence length="113" mass="12516">MHRSCIRALALAVLCLSAAGCGPLKPASPSIFFGNCITPPGPDPCDSDMDICRVYQDVIEQQYPSAEPCRAACNQAYTNLYAQNYQLRNCGYMLTRGTDLCEQECLRQYPARK</sequence>
<protein>
    <recommendedName>
        <fullName evidence="3">Lipoprotein</fullName>
    </recommendedName>
</protein>
<dbReference type="OrthoDB" id="5457420at2"/>
<proteinExistence type="predicted"/>
<name>I2Q5P3_9BACT</name>
<dbReference type="AlphaFoldDB" id="I2Q5P3"/>
<dbReference type="PROSITE" id="PS51257">
    <property type="entry name" value="PROKAR_LIPOPROTEIN"/>
    <property type="match status" value="1"/>
</dbReference>
<dbReference type="HOGENOM" id="CLU_2141904_0_0_7"/>
<dbReference type="STRING" id="596152.DesU5LDRAFT_3477"/>
<evidence type="ECO:0000313" key="2">
    <source>
        <dbReference type="EMBL" id="EIG55099.1"/>
    </source>
</evidence>